<comment type="caution">
    <text evidence="2">The sequence shown here is derived from an EMBL/GenBank/DDBJ whole genome shotgun (WGS) entry which is preliminary data.</text>
</comment>
<evidence type="ECO:0000313" key="2">
    <source>
        <dbReference type="EMBL" id="RUS26899.1"/>
    </source>
</evidence>
<accession>A0A433QAZ5</accession>
<dbReference type="EMBL" id="RBNJ01009431">
    <property type="protein sequence ID" value="RUS26899.1"/>
    <property type="molecule type" value="Genomic_DNA"/>
</dbReference>
<sequence length="68" mass="7629">MMSDHRPSAVRTHFFKVAPTTSRNCDPPSPPIWSSKSEGGECERLTSFTFDSAPRSVRQMEEGERASQ</sequence>
<keyword evidence="3" id="KW-1185">Reference proteome</keyword>
<evidence type="ECO:0000313" key="3">
    <source>
        <dbReference type="Proteomes" id="UP000274822"/>
    </source>
</evidence>
<dbReference type="AlphaFoldDB" id="A0A433QAZ5"/>
<organism evidence="2 3">
    <name type="scientific">Jimgerdemannia flammicorona</name>
    <dbReference type="NCBI Taxonomy" id="994334"/>
    <lineage>
        <taxon>Eukaryota</taxon>
        <taxon>Fungi</taxon>
        <taxon>Fungi incertae sedis</taxon>
        <taxon>Mucoromycota</taxon>
        <taxon>Mucoromycotina</taxon>
        <taxon>Endogonomycetes</taxon>
        <taxon>Endogonales</taxon>
        <taxon>Endogonaceae</taxon>
        <taxon>Jimgerdemannia</taxon>
    </lineage>
</organism>
<dbReference type="Proteomes" id="UP000274822">
    <property type="component" value="Unassembled WGS sequence"/>
</dbReference>
<reference evidence="2 3" key="1">
    <citation type="journal article" date="2018" name="New Phytol.">
        <title>Phylogenomics of Endogonaceae and evolution of mycorrhizas within Mucoromycota.</title>
        <authorList>
            <person name="Chang Y."/>
            <person name="Desiro A."/>
            <person name="Na H."/>
            <person name="Sandor L."/>
            <person name="Lipzen A."/>
            <person name="Clum A."/>
            <person name="Barry K."/>
            <person name="Grigoriev I.V."/>
            <person name="Martin F.M."/>
            <person name="Stajich J.E."/>
            <person name="Smith M.E."/>
            <person name="Bonito G."/>
            <person name="Spatafora J.W."/>
        </authorList>
    </citation>
    <scope>NUCLEOTIDE SEQUENCE [LARGE SCALE GENOMIC DNA]</scope>
    <source>
        <strain evidence="2 3">AD002</strain>
    </source>
</reference>
<name>A0A433QAZ5_9FUNG</name>
<evidence type="ECO:0000256" key="1">
    <source>
        <dbReference type="SAM" id="MobiDB-lite"/>
    </source>
</evidence>
<feature type="region of interest" description="Disordered" evidence="1">
    <location>
        <begin position="19"/>
        <end position="40"/>
    </location>
</feature>
<gene>
    <name evidence="2" type="ORF">BC938DRAFT_483973</name>
</gene>
<protein>
    <submittedName>
        <fullName evidence="2">Uncharacterized protein</fullName>
    </submittedName>
</protein>
<proteinExistence type="predicted"/>